<name>A0A366LDN9_9ACTN</name>
<organism evidence="1 2">
    <name type="scientific">Spongiactinospora rosea</name>
    <dbReference type="NCBI Taxonomy" id="2248750"/>
    <lineage>
        <taxon>Bacteria</taxon>
        <taxon>Bacillati</taxon>
        <taxon>Actinomycetota</taxon>
        <taxon>Actinomycetes</taxon>
        <taxon>Streptosporangiales</taxon>
        <taxon>Streptosporangiaceae</taxon>
        <taxon>Spongiactinospora</taxon>
    </lineage>
</organism>
<protein>
    <submittedName>
        <fullName evidence="1">Uncharacterized protein</fullName>
    </submittedName>
</protein>
<evidence type="ECO:0000313" key="2">
    <source>
        <dbReference type="Proteomes" id="UP000253303"/>
    </source>
</evidence>
<comment type="caution">
    <text evidence="1">The sequence shown here is derived from an EMBL/GenBank/DDBJ whole genome shotgun (WGS) entry which is preliminary data.</text>
</comment>
<accession>A0A366LDN9</accession>
<keyword evidence="2" id="KW-1185">Reference proteome</keyword>
<evidence type="ECO:0000313" key="1">
    <source>
        <dbReference type="EMBL" id="RBQ11619.1"/>
    </source>
</evidence>
<proteinExistence type="predicted"/>
<dbReference type="Proteomes" id="UP000253303">
    <property type="component" value="Unassembled WGS sequence"/>
</dbReference>
<sequence length="111" mass="11869">MRMSEETDPTGSPLGNFWEKSIVATGRLEEIISTYESVGGMMMVSLVVVRRVNRPSAPSVAAGFARPVGRLLSRAVVAMGLPIVGEAWGTRGVGRARASSLRPGPLFLVER</sequence>
<dbReference type="AlphaFoldDB" id="A0A366LDN9"/>
<dbReference type="EMBL" id="QMEY01000061">
    <property type="protein sequence ID" value="RBQ11619.1"/>
    <property type="molecule type" value="Genomic_DNA"/>
</dbReference>
<reference evidence="1 2" key="1">
    <citation type="submission" date="2018-06" db="EMBL/GenBank/DDBJ databases">
        <title>Sphaerisporangium craniellae sp. nov., isolated from a marine sponge in the South China Sea.</title>
        <authorList>
            <person name="Li L."/>
        </authorList>
    </citation>
    <scope>NUCLEOTIDE SEQUENCE [LARGE SCALE GENOMIC DNA]</scope>
    <source>
        <strain evidence="1 2">LHW63015</strain>
    </source>
</reference>
<gene>
    <name evidence="1" type="ORF">DP939_45110</name>
</gene>